<feature type="transmembrane region" description="Helical" evidence="8">
    <location>
        <begin position="59"/>
        <end position="77"/>
    </location>
</feature>
<name>A0AA35L4N1_9SAUR</name>
<evidence type="ECO:0000256" key="9">
    <source>
        <dbReference type="SAM" id="MobiDB-lite"/>
    </source>
</evidence>
<evidence type="ECO:0000256" key="3">
    <source>
        <dbReference type="ARBA" id="ARBA00007035"/>
    </source>
</evidence>
<gene>
    <name evidence="11" type="ORF">PODLI_1B027647</name>
</gene>
<dbReference type="AlphaFoldDB" id="A0AA35L4N1"/>
<keyword evidence="7 8" id="KW-0472">Membrane</keyword>
<evidence type="ECO:0000256" key="7">
    <source>
        <dbReference type="ARBA" id="ARBA00023136"/>
    </source>
</evidence>
<evidence type="ECO:0000259" key="10">
    <source>
        <dbReference type="Pfam" id="PF09813"/>
    </source>
</evidence>
<dbReference type="InterPro" id="IPR018628">
    <property type="entry name" value="Coa3_CC"/>
</dbReference>
<organism evidence="11 12">
    <name type="scientific">Podarcis lilfordi</name>
    <name type="common">Lilford's wall lizard</name>
    <dbReference type="NCBI Taxonomy" id="74358"/>
    <lineage>
        <taxon>Eukaryota</taxon>
        <taxon>Metazoa</taxon>
        <taxon>Chordata</taxon>
        <taxon>Craniata</taxon>
        <taxon>Vertebrata</taxon>
        <taxon>Euteleostomi</taxon>
        <taxon>Lepidosauria</taxon>
        <taxon>Squamata</taxon>
        <taxon>Bifurcata</taxon>
        <taxon>Unidentata</taxon>
        <taxon>Episquamata</taxon>
        <taxon>Laterata</taxon>
        <taxon>Lacertibaenia</taxon>
        <taxon>Lacertidae</taxon>
        <taxon>Podarcis</taxon>
    </lineage>
</organism>
<feature type="domain" description="Cytochrome c oxidase assembly factor 3 mitochondrial coiled-coil" evidence="10">
    <location>
        <begin position="50"/>
        <end position="90"/>
    </location>
</feature>
<evidence type="ECO:0000256" key="6">
    <source>
        <dbReference type="ARBA" id="ARBA00023128"/>
    </source>
</evidence>
<dbReference type="Proteomes" id="UP001178461">
    <property type="component" value="Chromosome 13"/>
</dbReference>
<evidence type="ECO:0000256" key="5">
    <source>
        <dbReference type="ARBA" id="ARBA00022989"/>
    </source>
</evidence>
<accession>A0AA35L4N1</accession>
<evidence type="ECO:0000313" key="12">
    <source>
        <dbReference type="Proteomes" id="UP001178461"/>
    </source>
</evidence>
<keyword evidence="8" id="KW-0999">Mitochondrion inner membrane</keyword>
<evidence type="ECO:0000256" key="4">
    <source>
        <dbReference type="ARBA" id="ARBA00022692"/>
    </source>
</evidence>
<dbReference type="PANTHER" id="PTHR15642">
    <property type="entry name" value="CYTOCHROME C OXIDASE ASSEMBLY FACTOR 3, MITOCHONDRIAL"/>
    <property type="match status" value="1"/>
</dbReference>
<dbReference type="Pfam" id="PF09813">
    <property type="entry name" value="Coa3_cc"/>
    <property type="match status" value="1"/>
</dbReference>
<comment type="function">
    <text evidence="1">Core component of the MITRAC (mitochondrial translation regulation assembly intermediate of cytochrome c oxidase complex) complex, that regulates cytochrome c oxidase assembly. MITRAC complexes regulate both translation of mitochondrial encoded components and assembly of nuclear-encoded components imported in mitochondrion. Required for efficient translation of MT-CO1 and mitochondrial respiratory chain complex IV assembly.</text>
</comment>
<dbReference type="PANTHER" id="PTHR15642:SF3">
    <property type="entry name" value="CYTOCHROME C OXIDASE ASSEMBLY FACTOR 3 HOMOLOG, MITOCHONDRIAL"/>
    <property type="match status" value="1"/>
</dbReference>
<comment type="similarity">
    <text evidence="3 8">Belongs to the COA3 family.</text>
</comment>
<dbReference type="GO" id="GO:0033617">
    <property type="term" value="P:mitochondrial respiratory chain complex IV assembly"/>
    <property type="evidence" value="ECO:0007669"/>
    <property type="project" value="UniProtKB-UniRule"/>
</dbReference>
<reference evidence="11" key="1">
    <citation type="submission" date="2022-12" db="EMBL/GenBank/DDBJ databases">
        <authorList>
            <person name="Alioto T."/>
            <person name="Alioto T."/>
            <person name="Gomez Garrido J."/>
        </authorList>
    </citation>
    <scope>NUCLEOTIDE SEQUENCE</scope>
</reference>
<feature type="compositionally biased region" description="Pro residues" evidence="9">
    <location>
        <begin position="1"/>
        <end position="11"/>
    </location>
</feature>
<keyword evidence="12" id="KW-1185">Reference proteome</keyword>
<dbReference type="EMBL" id="OX395138">
    <property type="protein sequence ID" value="CAI5789771.1"/>
    <property type="molecule type" value="Genomic_DNA"/>
</dbReference>
<keyword evidence="4 8" id="KW-0812">Transmembrane</keyword>
<dbReference type="GO" id="GO:0005743">
    <property type="term" value="C:mitochondrial inner membrane"/>
    <property type="evidence" value="ECO:0007669"/>
    <property type="project" value="UniProtKB-UniRule"/>
</dbReference>
<keyword evidence="5 8" id="KW-1133">Transmembrane helix</keyword>
<sequence length="106" mass="10994">MSSPPPPPSPSGPGGAGPPRGPTSSVRRQWELHRAGAPGGLASSPAVDAARRGLRARNALTALGIGAVVVGIYAYTIHSISQERFLDELERDAEVMQARRAKASAE</sequence>
<comment type="subunit">
    <text evidence="8">Component of 250-400 kDa complexes called cytochrome oxidase assembly intermediates or COA complexes.</text>
</comment>
<evidence type="ECO:0000256" key="2">
    <source>
        <dbReference type="ARBA" id="ARBA00004304"/>
    </source>
</evidence>
<protein>
    <recommendedName>
        <fullName evidence="8">Cytochrome c oxidase assembly factor 3</fullName>
    </recommendedName>
</protein>
<comment type="function">
    <text evidence="8">Required for assembly of cytochrome c oxidase (complex IV).</text>
</comment>
<keyword evidence="6 8" id="KW-0496">Mitochondrion</keyword>
<dbReference type="InterPro" id="IPR041752">
    <property type="entry name" value="Coa3"/>
</dbReference>
<evidence type="ECO:0000256" key="8">
    <source>
        <dbReference type="RuleBase" id="RU367056"/>
    </source>
</evidence>
<proteinExistence type="inferred from homology"/>
<comment type="subcellular location">
    <subcellularLocation>
        <location evidence="2">Mitochondrion membrane</location>
        <topology evidence="2">Single-pass membrane protein</topology>
    </subcellularLocation>
</comment>
<feature type="region of interest" description="Disordered" evidence="9">
    <location>
        <begin position="1"/>
        <end position="45"/>
    </location>
</feature>
<evidence type="ECO:0000256" key="1">
    <source>
        <dbReference type="ARBA" id="ARBA00003429"/>
    </source>
</evidence>
<evidence type="ECO:0000313" key="11">
    <source>
        <dbReference type="EMBL" id="CAI5789771.1"/>
    </source>
</evidence>